<feature type="region of interest" description="Disordered" evidence="1">
    <location>
        <begin position="845"/>
        <end position="948"/>
    </location>
</feature>
<feature type="compositionally biased region" description="Acidic residues" evidence="1">
    <location>
        <begin position="88"/>
        <end position="98"/>
    </location>
</feature>
<evidence type="ECO:0000256" key="2">
    <source>
        <dbReference type="SAM" id="Phobius"/>
    </source>
</evidence>
<sequence length="948" mass="99514">MEVVDVAAVSRRRRWLAFLAAVAVVVGAVGVVVDVPTVAATGDCSDEESDPCADEPTTEPGETETARPTDQPAGDPTEEPTDGQSGAETDEPPQEPTEEPPQPTPTPTPEPVTVEGEPDVDVFLPDNTVAPGEERRLVVQIANGGTVDGEGLDTPPDGRSAVTTARDVSVELADGDAPVTVDTAETALGDLPSGSVAEAGFDVRVDEDADPGVYDLDVTVEYGYTEEISDDDSDRETEEDTFEVALVVTERGRFVIDSVDADLQAGETGPVEIELENVGEEDLRDATVTVRSPNDDLRLGEDGEAVRAVGDWDDGDDEEIAVDATLSAEAAEQAYPLELTVSYTDGDGDRRTSEVLVASVVPDGEQSFSVSDVTSTLAVGEEGRVDGVVENDGPRDVETAAIRVTDTDDNVELRESVVVLGDLEEDDEADFSLPVSVSDTAQPGERRLTVVIEYVTEGGELRESDPIQVVVDVSSETRRFELTSVDARLQATDDGPLVLAIVNRGDETLTDATVSLASRSSALLVGDGLNDTRFVGRWPPGESRVVEYRVRAGNGTGDQTYAFETTVAFEDEEGQQRRSDGLAFGATPLAEQTFAARTVESTLRVGEEGRVRVALTNTGPTAVSDVGVTLVTEAPTVAPVETEAAVGALAPAETVEFALPIEITEDAAPGTRQLSYRVAYTDDDGDRRRTEPLTTDVDIAPERDTFVVDDLDATVAAGDSDVVELTLTNNRGVTVTDVQAKAFADDPLSVADDQVFVSSLAPGESVTVQFTVSAAGSAAEKLYRLSVDFLYTTPDGDTELTDPVNVGVNVVQPAPRQLPDWLVPLLVGFVILLVAALLLRRRFGGGTSTTPDREAPVTARGDPTGSGDPGPGVAAEDGGIDEGEDDHGGIGGHDGEPRTGGSVAAEVDAPTEPDWFVDEADGSDEVAAPKEPDWFVGGDGDASAGDAE</sequence>
<evidence type="ECO:0000313" key="4">
    <source>
        <dbReference type="Proteomes" id="UP001596461"/>
    </source>
</evidence>
<dbReference type="Proteomes" id="UP001596461">
    <property type="component" value="Unassembled WGS sequence"/>
</dbReference>
<keyword evidence="2" id="KW-0472">Membrane</keyword>
<dbReference type="AlphaFoldDB" id="A0ABD5W9D6"/>
<proteinExistence type="predicted"/>
<feature type="compositionally biased region" description="Acidic residues" evidence="1">
    <location>
        <begin position="909"/>
        <end position="924"/>
    </location>
</feature>
<organism evidence="3 4">
    <name type="scientific">Halobaculum lipolyticum</name>
    <dbReference type="NCBI Taxonomy" id="3032001"/>
    <lineage>
        <taxon>Archaea</taxon>
        <taxon>Methanobacteriati</taxon>
        <taxon>Methanobacteriota</taxon>
        <taxon>Stenosarchaea group</taxon>
        <taxon>Halobacteria</taxon>
        <taxon>Halobacteriales</taxon>
        <taxon>Haloferacaceae</taxon>
        <taxon>Halobaculum</taxon>
    </lineage>
</organism>
<dbReference type="PANTHER" id="PTHR35902:SF3">
    <property type="entry name" value="NPCBM-ASSOCIATED, NEW3 DOMAIN OF ALPHA-GALACTOSIDASE"/>
    <property type="match status" value="1"/>
</dbReference>
<dbReference type="PANTHER" id="PTHR35902">
    <property type="entry name" value="S-LAYER DOMAIN-LIKE PROTEIN-RELATED"/>
    <property type="match status" value="1"/>
</dbReference>
<keyword evidence="4" id="KW-1185">Reference proteome</keyword>
<evidence type="ECO:0000256" key="1">
    <source>
        <dbReference type="SAM" id="MobiDB-lite"/>
    </source>
</evidence>
<name>A0ABD5W9D6_9EURY</name>
<dbReference type="RefSeq" id="WP_284033493.1">
    <property type="nucleotide sequence ID" value="NZ_CP126155.1"/>
</dbReference>
<keyword evidence="2" id="KW-0812">Transmembrane</keyword>
<gene>
    <name evidence="3" type="ORF">ACFQL9_03625</name>
</gene>
<reference evidence="3 4" key="1">
    <citation type="journal article" date="2019" name="Int. J. Syst. Evol. Microbiol.">
        <title>The Global Catalogue of Microorganisms (GCM) 10K type strain sequencing project: providing services to taxonomists for standard genome sequencing and annotation.</title>
        <authorList>
            <consortium name="The Broad Institute Genomics Platform"/>
            <consortium name="The Broad Institute Genome Sequencing Center for Infectious Disease"/>
            <person name="Wu L."/>
            <person name="Ma J."/>
        </authorList>
    </citation>
    <scope>NUCLEOTIDE SEQUENCE [LARGE SCALE GENOMIC DNA]</scope>
    <source>
        <strain evidence="3 4">DT31</strain>
    </source>
</reference>
<protein>
    <submittedName>
        <fullName evidence="3">Uncharacterized protein</fullName>
    </submittedName>
</protein>
<feature type="transmembrane region" description="Helical" evidence="2">
    <location>
        <begin position="821"/>
        <end position="839"/>
    </location>
</feature>
<accession>A0ABD5W9D6</accession>
<feature type="compositionally biased region" description="Pro residues" evidence="1">
    <location>
        <begin position="99"/>
        <end position="110"/>
    </location>
</feature>
<dbReference type="EMBL" id="JBHTAH010000002">
    <property type="protein sequence ID" value="MFC7068720.1"/>
    <property type="molecule type" value="Genomic_DNA"/>
</dbReference>
<dbReference type="GeneID" id="81126762"/>
<feature type="region of interest" description="Disordered" evidence="1">
    <location>
        <begin position="41"/>
        <end position="120"/>
    </location>
</feature>
<comment type="caution">
    <text evidence="3">The sequence shown here is derived from an EMBL/GenBank/DDBJ whole genome shotgun (WGS) entry which is preliminary data.</text>
</comment>
<keyword evidence="2" id="KW-1133">Transmembrane helix</keyword>
<evidence type="ECO:0000313" key="3">
    <source>
        <dbReference type="EMBL" id="MFC7068720.1"/>
    </source>
</evidence>
<feature type="compositionally biased region" description="Acidic residues" evidence="1">
    <location>
        <begin position="44"/>
        <end position="57"/>
    </location>
</feature>